<proteinExistence type="predicted"/>
<dbReference type="Proteomes" id="UP000284842">
    <property type="component" value="Unassembled WGS sequence"/>
</dbReference>
<dbReference type="EMBL" id="NHTK01000799">
    <property type="protein sequence ID" value="PPR05500.1"/>
    <property type="molecule type" value="Genomic_DNA"/>
</dbReference>
<accession>A0A409YR77</accession>
<evidence type="ECO:0008006" key="3">
    <source>
        <dbReference type="Google" id="ProtNLM"/>
    </source>
</evidence>
<keyword evidence="2" id="KW-1185">Reference proteome</keyword>
<organism evidence="1 2">
    <name type="scientific">Panaeolus cyanescens</name>
    <dbReference type="NCBI Taxonomy" id="181874"/>
    <lineage>
        <taxon>Eukaryota</taxon>
        <taxon>Fungi</taxon>
        <taxon>Dikarya</taxon>
        <taxon>Basidiomycota</taxon>
        <taxon>Agaricomycotina</taxon>
        <taxon>Agaricomycetes</taxon>
        <taxon>Agaricomycetidae</taxon>
        <taxon>Agaricales</taxon>
        <taxon>Agaricineae</taxon>
        <taxon>Galeropsidaceae</taxon>
        <taxon>Panaeolus</taxon>
    </lineage>
</organism>
<evidence type="ECO:0000313" key="1">
    <source>
        <dbReference type="EMBL" id="PPR05500.1"/>
    </source>
</evidence>
<dbReference type="InParanoid" id="A0A409YR77"/>
<dbReference type="AlphaFoldDB" id="A0A409YR77"/>
<reference evidence="1 2" key="1">
    <citation type="journal article" date="2018" name="Evol. Lett.">
        <title>Horizontal gene cluster transfer increased hallucinogenic mushroom diversity.</title>
        <authorList>
            <person name="Reynolds H.T."/>
            <person name="Vijayakumar V."/>
            <person name="Gluck-Thaler E."/>
            <person name="Korotkin H.B."/>
            <person name="Matheny P.B."/>
            <person name="Slot J.C."/>
        </authorList>
    </citation>
    <scope>NUCLEOTIDE SEQUENCE [LARGE SCALE GENOMIC DNA]</scope>
    <source>
        <strain evidence="1 2">2629</strain>
    </source>
</reference>
<protein>
    <recommendedName>
        <fullName evidence="3">F-box domain-containing protein</fullName>
    </recommendedName>
</protein>
<name>A0A409YR77_9AGAR</name>
<evidence type="ECO:0000313" key="2">
    <source>
        <dbReference type="Proteomes" id="UP000284842"/>
    </source>
</evidence>
<comment type="caution">
    <text evidence="1">The sequence shown here is derived from an EMBL/GenBank/DDBJ whole genome shotgun (WGS) entry which is preliminary data.</text>
</comment>
<sequence length="308" mass="34493">MPQHKFLPFYIIDEVFSQIPQSDVATIAACSQTSKSFRVKMQKQLFEFIKLDLSLISYTNTSGDTIQYCFTLGDISGNNRAQQLLWALTTNPDLASYVHMLRLTSTLHAPSLPHRDDSPLPGPYNPTILEILPLLSNLKLFSFNANPHAILPDYSFFSPRLRTTIRNLLLRNRNSILSISITTAKLFPSKILARLPKLKALSIISLSKHRLPVTERLTSTNPPSQIRPAYLRIQSSSMHDYQTLINLVDLLQPDNASGTPPLVSFSHLATLCLDSADATREITKSLINATYPEILSNLSIRAPNEGMY</sequence>
<gene>
    <name evidence="1" type="ORF">CVT24_003187</name>
</gene>
<dbReference type="OrthoDB" id="2788229at2759"/>